<gene>
    <name evidence="1" type="ORF">G1H19_11595</name>
</gene>
<comment type="caution">
    <text evidence="1">The sequence shown here is derived from an EMBL/GenBank/DDBJ whole genome shotgun (WGS) entry which is preliminary data.</text>
</comment>
<dbReference type="RefSeq" id="WP_152731059.1">
    <property type="nucleotide sequence ID" value="NZ_JAABOZ010000001.1"/>
</dbReference>
<protein>
    <submittedName>
        <fullName evidence="1">Uncharacterized protein</fullName>
    </submittedName>
</protein>
<dbReference type="EMBL" id="JAAGWK010000015">
    <property type="protein sequence ID" value="NEL54645.1"/>
    <property type="molecule type" value="Genomic_DNA"/>
</dbReference>
<name>A0A7K3WDT6_9ACTN</name>
<dbReference type="Proteomes" id="UP000470470">
    <property type="component" value="Unassembled WGS sequence"/>
</dbReference>
<evidence type="ECO:0000313" key="2">
    <source>
        <dbReference type="Proteomes" id="UP000470470"/>
    </source>
</evidence>
<accession>A0A7K3WDT6</accession>
<sequence length="81" mass="8505">MTRQGPGVDGTHEPRTPGQAHVLVAHDGGPRAGQVAPVPAHLLAGWLVYDGPVWMGVYGRSDPPQVLPTDAGDAEVWTVCQ</sequence>
<organism evidence="1 2">
    <name type="scientific">Goekera deserti</name>
    <dbReference type="NCBI Taxonomy" id="2497753"/>
    <lineage>
        <taxon>Bacteria</taxon>
        <taxon>Bacillati</taxon>
        <taxon>Actinomycetota</taxon>
        <taxon>Actinomycetes</taxon>
        <taxon>Geodermatophilales</taxon>
        <taxon>Geodermatophilaceae</taxon>
        <taxon>Goekera</taxon>
    </lineage>
</organism>
<dbReference type="AlphaFoldDB" id="A0A7K3WDT6"/>
<evidence type="ECO:0000313" key="1">
    <source>
        <dbReference type="EMBL" id="NEL54645.1"/>
    </source>
</evidence>
<keyword evidence="2" id="KW-1185">Reference proteome</keyword>
<proteinExistence type="predicted"/>
<reference evidence="1 2" key="1">
    <citation type="submission" date="2020-02" db="EMBL/GenBank/DDBJ databases">
        <title>The whole genome sequence of CPCC 205119.</title>
        <authorList>
            <person name="Jiang Z."/>
        </authorList>
    </citation>
    <scope>NUCLEOTIDE SEQUENCE [LARGE SCALE GENOMIC DNA]</scope>
    <source>
        <strain evidence="1 2">CPCC 205119</strain>
    </source>
</reference>